<dbReference type="InterPro" id="IPR012854">
    <property type="entry name" value="Cu_amine_oxidase-like_N"/>
</dbReference>
<reference evidence="4" key="1">
    <citation type="submission" date="2015-07" db="EMBL/GenBank/DDBJ databases">
        <title>Near-Complete Genome Sequence of the Cellulolytic Bacterium Bacteroides (Pseudobacteroides) cellulosolvens ATCC 35603.</title>
        <authorList>
            <person name="Dassa B."/>
            <person name="Utturkar S.M."/>
            <person name="Klingeman D.M."/>
            <person name="Hurt R.A."/>
            <person name="Keller M."/>
            <person name="Xu J."/>
            <person name="Reddy Y.H.K."/>
            <person name="Borovok I."/>
            <person name="Grinberg I.R."/>
            <person name="Lamed R."/>
            <person name="Zhivin O."/>
            <person name="Bayer E.A."/>
            <person name="Brown S.D."/>
        </authorList>
    </citation>
    <scope>NUCLEOTIDE SEQUENCE [LARGE SCALE GENOMIC DNA]</scope>
    <source>
        <strain evidence="4">DSM 2933</strain>
    </source>
</reference>
<dbReference type="eggNOG" id="COG0103">
    <property type="taxonomic scope" value="Bacteria"/>
</dbReference>
<dbReference type="PATRIC" id="fig|398512.5.peg.2656"/>
<dbReference type="AlphaFoldDB" id="A0A0L6JNH2"/>
<evidence type="ECO:0000256" key="1">
    <source>
        <dbReference type="SAM" id="SignalP"/>
    </source>
</evidence>
<gene>
    <name evidence="3" type="ORF">Bccel_2551</name>
</gene>
<dbReference type="InterPro" id="IPR036582">
    <property type="entry name" value="Mao_N_sf"/>
</dbReference>
<dbReference type="RefSeq" id="WP_036942544.1">
    <property type="nucleotide sequence ID" value="NZ_JQKC01000019.1"/>
</dbReference>
<dbReference type="EMBL" id="LGTC01000001">
    <property type="protein sequence ID" value="KNY27280.1"/>
    <property type="molecule type" value="Genomic_DNA"/>
</dbReference>
<feature type="signal peptide" evidence="1">
    <location>
        <begin position="1"/>
        <end position="22"/>
    </location>
</feature>
<sequence length="158" mass="18146" precursor="true">MKKMFVLIYFMVMVLTVNVTFAANSKAIKVIVDGQEIKFTDAKPTIDGNNRVLVPARAMLNCEMYNFYEINWNKAKKQVIISDPFKTITFEIGKNTAYVEYSTLPEYNKPKTIKMDTSAKIINNRIYIPLRSFVELLYGEVKWDSKNKVVTIINNAVG</sequence>
<feature type="chain" id="PRO_5005566256" evidence="1">
    <location>
        <begin position="23"/>
        <end position="158"/>
    </location>
</feature>
<dbReference type="Pfam" id="PF07833">
    <property type="entry name" value="Cu_amine_oxidN1"/>
    <property type="match status" value="1"/>
</dbReference>
<feature type="domain" description="Copper amine oxidase-like N-terminal" evidence="2">
    <location>
        <begin position="32"/>
        <end position="152"/>
    </location>
</feature>
<dbReference type="STRING" id="398512.Bccel_2551"/>
<name>A0A0L6JNH2_9FIRM</name>
<organism evidence="3 4">
    <name type="scientific">Pseudobacteroides cellulosolvens ATCC 35603 = DSM 2933</name>
    <dbReference type="NCBI Taxonomy" id="398512"/>
    <lineage>
        <taxon>Bacteria</taxon>
        <taxon>Bacillati</taxon>
        <taxon>Bacillota</taxon>
        <taxon>Clostridia</taxon>
        <taxon>Eubacteriales</taxon>
        <taxon>Oscillospiraceae</taxon>
        <taxon>Pseudobacteroides</taxon>
    </lineage>
</organism>
<dbReference type="OrthoDB" id="2029085at2"/>
<evidence type="ECO:0000313" key="4">
    <source>
        <dbReference type="Proteomes" id="UP000036923"/>
    </source>
</evidence>
<keyword evidence="1" id="KW-0732">Signal</keyword>
<dbReference type="Proteomes" id="UP000036923">
    <property type="component" value="Unassembled WGS sequence"/>
</dbReference>
<keyword evidence="4" id="KW-1185">Reference proteome</keyword>
<evidence type="ECO:0000313" key="3">
    <source>
        <dbReference type="EMBL" id="KNY27280.1"/>
    </source>
</evidence>
<proteinExistence type="predicted"/>
<accession>A0A0L6JNH2</accession>
<evidence type="ECO:0000259" key="2">
    <source>
        <dbReference type="Pfam" id="PF07833"/>
    </source>
</evidence>
<dbReference type="Gene3D" id="3.30.457.10">
    <property type="entry name" value="Copper amine oxidase-like, N-terminal domain"/>
    <property type="match status" value="1"/>
</dbReference>
<protein>
    <submittedName>
        <fullName evidence="3">Copper amine oxidase-like domain-containing protein</fullName>
    </submittedName>
</protein>
<comment type="caution">
    <text evidence="3">The sequence shown here is derived from an EMBL/GenBank/DDBJ whole genome shotgun (WGS) entry which is preliminary data.</text>
</comment>
<dbReference type="SUPFAM" id="SSF55383">
    <property type="entry name" value="Copper amine oxidase, domain N"/>
    <property type="match status" value="1"/>
</dbReference>